<reference evidence="8 9" key="1">
    <citation type="submission" date="2017-06" db="EMBL/GenBank/DDBJ databases">
        <authorList>
            <consortium name="Pathogen Informatics"/>
        </authorList>
    </citation>
    <scope>NUCLEOTIDE SEQUENCE [LARGE SCALE GENOMIC DNA]</scope>
    <source>
        <strain evidence="8 9">NCTC13490</strain>
    </source>
</reference>
<dbReference type="EMBL" id="LT906465">
    <property type="protein sequence ID" value="SNV44880.1"/>
    <property type="molecule type" value="Genomic_DNA"/>
</dbReference>
<keyword evidence="3 4" id="KW-0408">Iron</keyword>
<dbReference type="AlphaFoldDB" id="A0A239XEW5"/>
<keyword evidence="5" id="KW-0732">Signal</keyword>
<evidence type="ECO:0000259" key="6">
    <source>
        <dbReference type="PROSITE" id="PS51007"/>
    </source>
</evidence>
<dbReference type="Gene3D" id="1.10.760.10">
    <property type="entry name" value="Cytochrome c-like domain"/>
    <property type="match status" value="1"/>
</dbReference>
<keyword evidence="9" id="KW-1185">Reference proteome</keyword>
<evidence type="ECO:0000313" key="10">
    <source>
        <dbReference type="Proteomes" id="UP000282297"/>
    </source>
</evidence>
<proteinExistence type="predicted"/>
<dbReference type="GO" id="GO:0046872">
    <property type="term" value="F:metal ion binding"/>
    <property type="evidence" value="ECO:0007669"/>
    <property type="project" value="UniProtKB-KW"/>
</dbReference>
<dbReference type="KEGG" id="ctak:4412677_01448"/>
<dbReference type="InterPro" id="IPR036909">
    <property type="entry name" value="Cyt_c-like_dom_sf"/>
</dbReference>
<dbReference type="Proteomes" id="UP000282297">
    <property type="component" value="Chromosome"/>
</dbReference>
<evidence type="ECO:0000256" key="3">
    <source>
        <dbReference type="ARBA" id="ARBA00023004"/>
    </source>
</evidence>
<dbReference type="PROSITE" id="PS51007">
    <property type="entry name" value="CYTC"/>
    <property type="match status" value="1"/>
</dbReference>
<dbReference type="PROSITE" id="PS51257">
    <property type="entry name" value="PROKAR_LIPOPROTEIN"/>
    <property type="match status" value="1"/>
</dbReference>
<feature type="domain" description="Cytochrome c" evidence="6">
    <location>
        <begin position="32"/>
        <end position="91"/>
    </location>
</feature>
<dbReference type="OrthoDB" id="679921at2"/>
<evidence type="ECO:0000313" key="8">
    <source>
        <dbReference type="EMBL" id="SNV44880.1"/>
    </source>
</evidence>
<keyword evidence="1 4" id="KW-0349">Heme</keyword>
<name>A0A239XEW5_9FLAO</name>
<dbReference type="GO" id="GO:0020037">
    <property type="term" value="F:heme binding"/>
    <property type="evidence" value="ECO:0007669"/>
    <property type="project" value="InterPro"/>
</dbReference>
<feature type="signal peptide" evidence="5">
    <location>
        <begin position="1"/>
        <end position="15"/>
    </location>
</feature>
<dbReference type="SUPFAM" id="SSF46626">
    <property type="entry name" value="Cytochrome c"/>
    <property type="match status" value="1"/>
</dbReference>
<keyword evidence="2 4" id="KW-0479">Metal-binding</keyword>
<evidence type="ECO:0000256" key="2">
    <source>
        <dbReference type="ARBA" id="ARBA00022723"/>
    </source>
</evidence>
<dbReference type="EMBL" id="CP034171">
    <property type="protein sequence ID" value="AZI19494.1"/>
    <property type="molecule type" value="Genomic_DNA"/>
</dbReference>
<evidence type="ECO:0000313" key="7">
    <source>
        <dbReference type="EMBL" id="AZI19494.1"/>
    </source>
</evidence>
<organism evidence="8 9">
    <name type="scientific">Chryseobacterium taklimakanense</name>
    <dbReference type="NCBI Taxonomy" id="536441"/>
    <lineage>
        <taxon>Bacteria</taxon>
        <taxon>Pseudomonadati</taxon>
        <taxon>Bacteroidota</taxon>
        <taxon>Flavobacteriia</taxon>
        <taxon>Flavobacteriales</taxon>
        <taxon>Weeksellaceae</taxon>
        <taxon>Chryseobacterium group</taxon>
        <taxon>Chryseobacterium</taxon>
    </lineage>
</organism>
<feature type="chain" id="PRO_5041532490" evidence="5">
    <location>
        <begin position="16"/>
        <end position="91"/>
    </location>
</feature>
<evidence type="ECO:0000256" key="5">
    <source>
        <dbReference type="SAM" id="SignalP"/>
    </source>
</evidence>
<sequence length="91" mass="9582">MKKLLVMAIAGSALAVSCTQKGIADGKITKAESIAQGKVIFENSCGKCHDLPNPKSHTDAQWTGIVNAMAPKAKLTDAQGTMVYDYVTANN</sequence>
<dbReference type="InterPro" id="IPR009056">
    <property type="entry name" value="Cyt_c-like_dom"/>
</dbReference>
<accession>A0A239XEW5</accession>
<reference evidence="10" key="3">
    <citation type="submission" date="2018-11" db="EMBL/GenBank/DDBJ databases">
        <title>Proposal to divide the Flavobacteriaceae and reorganize its genera based on Amino Acid Identity values calculated from whole genome sequences.</title>
        <authorList>
            <person name="Nicholson A.C."/>
            <person name="Gulvik C.A."/>
            <person name="Whitney A.M."/>
            <person name="Humrighouse B.W."/>
            <person name="Bell M."/>
            <person name="Holmes B."/>
            <person name="Steigerwalt A.B."/>
            <person name="Villarma A."/>
            <person name="Sheth M."/>
            <person name="Batra D."/>
            <person name="Pryor J."/>
            <person name="Bernardet J.-F."/>
            <person name="Hugo C."/>
            <person name="Kampfer P."/>
            <person name="Newman J.D."/>
            <person name="McQuiston J.R."/>
        </authorList>
    </citation>
    <scope>NUCLEOTIDE SEQUENCE [LARGE SCALE GENOMIC DNA]</scope>
    <source>
        <strain evidence="10">H4753</strain>
    </source>
</reference>
<evidence type="ECO:0000256" key="4">
    <source>
        <dbReference type="PROSITE-ProRule" id="PRU00433"/>
    </source>
</evidence>
<protein>
    <submittedName>
        <fullName evidence="7">Cytochrome C</fullName>
    </submittedName>
    <submittedName>
        <fullName evidence="8">Trimethylamine-N-oxide reductase c-type cytochrome TorC</fullName>
    </submittedName>
</protein>
<dbReference type="Proteomes" id="UP000215196">
    <property type="component" value="Chromosome 1"/>
</dbReference>
<gene>
    <name evidence="7" type="ORF">EIH08_01045</name>
    <name evidence="8" type="ORF">SAMEA4412677_01448</name>
</gene>
<dbReference type="RefSeq" id="WP_095071867.1">
    <property type="nucleotide sequence ID" value="NZ_CALTUO010000001.1"/>
</dbReference>
<evidence type="ECO:0000313" key="9">
    <source>
        <dbReference type="Proteomes" id="UP000215196"/>
    </source>
</evidence>
<dbReference type="GO" id="GO:0009055">
    <property type="term" value="F:electron transfer activity"/>
    <property type="evidence" value="ECO:0007669"/>
    <property type="project" value="InterPro"/>
</dbReference>
<evidence type="ECO:0000256" key="1">
    <source>
        <dbReference type="ARBA" id="ARBA00022617"/>
    </source>
</evidence>
<reference evidence="7" key="2">
    <citation type="submission" date="2018-11" db="EMBL/GenBank/DDBJ databases">
        <title>Proposal to divide the Flavobacteriaceae and reorganize its genera based on Amino Acid Identity values calculated from whole genome sequences.</title>
        <authorList>
            <person name="Nicholson A.C."/>
            <person name="Gulvik C.A."/>
            <person name="Whitney A.M."/>
            <person name="Humrighouse B.W."/>
            <person name="Bell M."/>
            <person name="Holmes B."/>
            <person name="Steigerwalt A."/>
            <person name="Villarma A."/>
            <person name="Sheth M."/>
            <person name="Batra D."/>
            <person name="Pryor J."/>
            <person name="Bernardet J.-F."/>
            <person name="Hugo C."/>
            <person name="Kampfer P."/>
            <person name="Newman J."/>
            <person name="Mcquiston J.R."/>
        </authorList>
    </citation>
    <scope>NUCLEOTIDE SEQUENCE</scope>
    <source>
        <strain evidence="7">H4753</strain>
    </source>
</reference>